<dbReference type="InterPro" id="IPR049243">
    <property type="entry name" value="DUF6878"/>
</dbReference>
<dbReference type="Proteomes" id="UP000198977">
    <property type="component" value="Unassembled WGS sequence"/>
</dbReference>
<proteinExistence type="predicted"/>
<evidence type="ECO:0000259" key="1">
    <source>
        <dbReference type="Pfam" id="PF21798"/>
    </source>
</evidence>
<dbReference type="OrthoDB" id="7847285at2"/>
<dbReference type="RefSeq" id="WP_093925498.1">
    <property type="nucleotide sequence ID" value="NZ_FOMW01000029.1"/>
</dbReference>
<feature type="domain" description="DUF6878" evidence="1">
    <location>
        <begin position="25"/>
        <end position="62"/>
    </location>
</feature>
<name>A0A1I2GT38_9RHOB</name>
<dbReference type="Pfam" id="PF21798">
    <property type="entry name" value="DUF6878"/>
    <property type="match status" value="2"/>
</dbReference>
<feature type="domain" description="DUF6878" evidence="1">
    <location>
        <begin position="71"/>
        <end position="125"/>
    </location>
</feature>
<accession>A0A1I2GT38</accession>
<dbReference type="STRING" id="74348.SAMN04488523_12913"/>
<protein>
    <recommendedName>
        <fullName evidence="1">DUF6878 domain-containing protein</fullName>
    </recommendedName>
</protein>
<evidence type="ECO:0000313" key="2">
    <source>
        <dbReference type="EMBL" id="SFF20353.1"/>
    </source>
</evidence>
<dbReference type="AlphaFoldDB" id="A0A1I2GT38"/>
<gene>
    <name evidence="2" type="ORF">SAMN04488523_12913</name>
</gene>
<dbReference type="EMBL" id="FOMW01000029">
    <property type="protein sequence ID" value="SFF20353.1"/>
    <property type="molecule type" value="Genomic_DNA"/>
</dbReference>
<reference evidence="2 3" key="1">
    <citation type="submission" date="2016-10" db="EMBL/GenBank/DDBJ databases">
        <authorList>
            <person name="de Groot N.N."/>
        </authorList>
    </citation>
    <scope>NUCLEOTIDE SEQUENCE [LARGE SCALE GENOMIC DNA]</scope>
    <source>
        <strain evidence="2 3">DSM 11443</strain>
    </source>
</reference>
<organism evidence="2 3">
    <name type="scientific">Sulfitobacter brevis</name>
    <dbReference type="NCBI Taxonomy" id="74348"/>
    <lineage>
        <taxon>Bacteria</taxon>
        <taxon>Pseudomonadati</taxon>
        <taxon>Pseudomonadota</taxon>
        <taxon>Alphaproteobacteria</taxon>
        <taxon>Rhodobacterales</taxon>
        <taxon>Roseobacteraceae</taxon>
        <taxon>Sulfitobacter</taxon>
    </lineage>
</organism>
<sequence length="128" mass="14052">MTDTNTDFASTMEEWAAERGAQNMETRAALLVQLRALGVTEVTAEYEGYGDSGNVEDITLQPSGIALPSELSSQLDDFAWAFAYQQHPGFENNEGGYGTLAWDLTKDSIDLDHADRFVESTHSYHAGL</sequence>
<evidence type="ECO:0000313" key="3">
    <source>
        <dbReference type="Proteomes" id="UP000198977"/>
    </source>
</evidence>
<keyword evidence="3" id="KW-1185">Reference proteome</keyword>